<keyword evidence="1" id="KW-0472">Membrane</keyword>
<keyword evidence="1" id="KW-0812">Transmembrane</keyword>
<dbReference type="HOGENOM" id="CLU_1903659_0_0_0"/>
<comment type="caution">
    <text evidence="2">The sequence shown here is derived from an EMBL/GenBank/DDBJ whole genome shotgun (WGS) entry which is preliminary data.</text>
</comment>
<feature type="transmembrane region" description="Helical" evidence="1">
    <location>
        <begin position="102"/>
        <end position="124"/>
    </location>
</feature>
<feature type="transmembrane region" description="Helical" evidence="1">
    <location>
        <begin position="61"/>
        <end position="82"/>
    </location>
</feature>
<evidence type="ECO:0000313" key="3">
    <source>
        <dbReference type="Proteomes" id="UP000004925"/>
    </source>
</evidence>
<reference evidence="2 3" key="1">
    <citation type="submission" date="2011-10" db="EMBL/GenBank/DDBJ databases">
        <title>The Genome Sequence of Fusobacterium sp. 4_1_13.</title>
        <authorList>
            <consortium name="The Broad Institute Genome Sequencing Platform"/>
            <person name="Earl A."/>
            <person name="Ward D."/>
            <person name="Feldgarden M."/>
            <person name="Gevers D."/>
            <person name="Strauss J."/>
            <person name="Ambrose C."/>
            <person name="Allen-Vercoe E."/>
            <person name="Young S.K."/>
            <person name="Zeng Q."/>
            <person name="Gargeya S."/>
            <person name="Fitzgerald M."/>
            <person name="Haas B."/>
            <person name="Abouelleil A."/>
            <person name="Alvarado L."/>
            <person name="Arachchi H.M."/>
            <person name="Berlin A."/>
            <person name="Brown A."/>
            <person name="Chapman S.B."/>
            <person name="Chen Z."/>
            <person name="Dunbar C."/>
            <person name="Freedman E."/>
            <person name="Gearin G."/>
            <person name="Goldberg J."/>
            <person name="Griggs A."/>
            <person name="Gujja S."/>
            <person name="Heiman D."/>
            <person name="Howarth C."/>
            <person name="Larson L."/>
            <person name="Lui A."/>
            <person name="MacDonald P.J."/>
            <person name="Montmayeur A."/>
            <person name="Murphy C."/>
            <person name="Neiman D."/>
            <person name="Pearson M."/>
            <person name="Priest M."/>
            <person name="Roberts A."/>
            <person name="Saif S."/>
            <person name="Shea T."/>
            <person name="Shenoy N."/>
            <person name="Sisk P."/>
            <person name="Stolte C."/>
            <person name="Sykes S."/>
            <person name="Wortman J."/>
            <person name="Nusbaum C."/>
            <person name="Birren B."/>
        </authorList>
    </citation>
    <scope>NUCLEOTIDE SEQUENCE [LARGE SCALE GENOMIC DNA]</scope>
    <source>
        <strain evidence="2 3">4_1_13</strain>
    </source>
</reference>
<name>A0A0M1VVW6_FUSVC</name>
<accession>A0A0M1VVW6</accession>
<organism evidence="2 3">
    <name type="scientific">Fusobacterium vincentii 4_1_13</name>
    <dbReference type="NCBI Taxonomy" id="469606"/>
    <lineage>
        <taxon>Bacteria</taxon>
        <taxon>Fusobacteriati</taxon>
        <taxon>Fusobacteriota</taxon>
        <taxon>Fusobacteriia</taxon>
        <taxon>Fusobacteriales</taxon>
        <taxon>Fusobacteriaceae</taxon>
        <taxon>Fusobacterium</taxon>
    </lineage>
</organism>
<protein>
    <submittedName>
        <fullName evidence="2">Uncharacterized protein</fullName>
    </submittedName>
</protein>
<keyword evidence="1" id="KW-1133">Transmembrane helix</keyword>
<evidence type="ECO:0000313" key="2">
    <source>
        <dbReference type="EMBL" id="EEO40585.1"/>
    </source>
</evidence>
<sequence>MMEIRHFISIFFSLFVLTSIFFTIILTFSVILYQSVKMAGIFIMLPLTMSDNQNPVFKTKILLKNYILASIYIFFLGILLYINIMIFEYIFYIEKILKFKEIIIAIILGIMELGISYLFISFWVNKLNLIRKR</sequence>
<evidence type="ECO:0000256" key="1">
    <source>
        <dbReference type="SAM" id="Phobius"/>
    </source>
</evidence>
<dbReference type="EMBL" id="ACDE02000019">
    <property type="protein sequence ID" value="EEO40585.1"/>
    <property type="molecule type" value="Genomic_DNA"/>
</dbReference>
<feature type="transmembrane region" description="Helical" evidence="1">
    <location>
        <begin position="7"/>
        <end position="25"/>
    </location>
</feature>
<dbReference type="Proteomes" id="UP000004925">
    <property type="component" value="Unassembled WGS sequence"/>
</dbReference>
<dbReference type="AlphaFoldDB" id="A0A0M1VVW6"/>
<dbReference type="RefSeq" id="WP_008803185.1">
    <property type="nucleotide sequence ID" value="NZ_KQ235737.1"/>
</dbReference>
<gene>
    <name evidence="2" type="ORF">FSCG_01298</name>
</gene>
<proteinExistence type="predicted"/>